<dbReference type="EMBL" id="BMAT01003254">
    <property type="protein sequence ID" value="GFS22422.1"/>
    <property type="molecule type" value="Genomic_DNA"/>
</dbReference>
<feature type="compositionally biased region" description="Basic residues" evidence="1">
    <location>
        <begin position="88"/>
        <end position="97"/>
    </location>
</feature>
<evidence type="ECO:0000313" key="2">
    <source>
        <dbReference type="EMBL" id="GFS22422.1"/>
    </source>
</evidence>
<comment type="caution">
    <text evidence="2">The sequence shown here is derived from an EMBL/GenBank/DDBJ whole genome shotgun (WGS) entry which is preliminary data.</text>
</comment>
<feature type="compositionally biased region" description="Basic and acidic residues" evidence="1">
    <location>
        <begin position="62"/>
        <end position="87"/>
    </location>
</feature>
<keyword evidence="3" id="KW-1185">Reference proteome</keyword>
<evidence type="ECO:0000313" key="3">
    <source>
        <dbReference type="Proteomes" id="UP000762676"/>
    </source>
</evidence>
<sequence length="97" mass="11097">LPSSDTEPTLPVKEQPSDDFNFFFSILCHALTYRPHVARLSIREESESRPDSRRVKSNTRRSPAERGHNGKLTGKDKNKNLKAEHKPSRSKSRQGVR</sequence>
<evidence type="ECO:0000256" key="1">
    <source>
        <dbReference type="SAM" id="MobiDB-lite"/>
    </source>
</evidence>
<feature type="non-terminal residue" evidence="2">
    <location>
        <position position="1"/>
    </location>
</feature>
<dbReference type="Proteomes" id="UP000762676">
    <property type="component" value="Unassembled WGS sequence"/>
</dbReference>
<protein>
    <submittedName>
        <fullName evidence="2">Uncharacterized protein</fullName>
    </submittedName>
</protein>
<gene>
    <name evidence="2" type="ORF">ElyMa_001616000</name>
</gene>
<accession>A0AAV4JN83</accession>
<proteinExistence type="predicted"/>
<feature type="region of interest" description="Disordered" evidence="1">
    <location>
        <begin position="40"/>
        <end position="97"/>
    </location>
</feature>
<feature type="compositionally biased region" description="Basic and acidic residues" evidence="1">
    <location>
        <begin position="41"/>
        <end position="54"/>
    </location>
</feature>
<organism evidence="2 3">
    <name type="scientific">Elysia marginata</name>
    <dbReference type="NCBI Taxonomy" id="1093978"/>
    <lineage>
        <taxon>Eukaryota</taxon>
        <taxon>Metazoa</taxon>
        <taxon>Spiralia</taxon>
        <taxon>Lophotrochozoa</taxon>
        <taxon>Mollusca</taxon>
        <taxon>Gastropoda</taxon>
        <taxon>Heterobranchia</taxon>
        <taxon>Euthyneura</taxon>
        <taxon>Panpulmonata</taxon>
        <taxon>Sacoglossa</taxon>
        <taxon>Placobranchoidea</taxon>
        <taxon>Plakobranchidae</taxon>
        <taxon>Elysia</taxon>
    </lineage>
</organism>
<name>A0AAV4JN83_9GAST</name>
<dbReference type="AlphaFoldDB" id="A0AAV4JN83"/>
<reference evidence="2 3" key="1">
    <citation type="journal article" date="2021" name="Elife">
        <title>Chloroplast acquisition without the gene transfer in kleptoplastic sea slugs, Plakobranchus ocellatus.</title>
        <authorList>
            <person name="Maeda T."/>
            <person name="Takahashi S."/>
            <person name="Yoshida T."/>
            <person name="Shimamura S."/>
            <person name="Takaki Y."/>
            <person name="Nagai Y."/>
            <person name="Toyoda A."/>
            <person name="Suzuki Y."/>
            <person name="Arimoto A."/>
            <person name="Ishii H."/>
            <person name="Satoh N."/>
            <person name="Nishiyama T."/>
            <person name="Hasebe M."/>
            <person name="Maruyama T."/>
            <person name="Minagawa J."/>
            <person name="Obokata J."/>
            <person name="Shigenobu S."/>
        </authorList>
    </citation>
    <scope>NUCLEOTIDE SEQUENCE [LARGE SCALE GENOMIC DNA]</scope>
</reference>